<dbReference type="Gene3D" id="3.90.1420.10">
    <property type="entry name" value="Rubisco LSMT, substrate-binding domain"/>
    <property type="match status" value="1"/>
</dbReference>
<gene>
    <name evidence="6" type="ORF">TWF106_008051</name>
</gene>
<dbReference type="SUPFAM" id="SSF81822">
    <property type="entry name" value="RuBisCo LSMT C-terminal, substrate-binding domain"/>
    <property type="match status" value="1"/>
</dbReference>
<keyword evidence="3" id="KW-0862">Zinc</keyword>
<dbReference type="EMBL" id="WIWS01000047">
    <property type="protein sequence ID" value="KAF3217001.1"/>
    <property type="molecule type" value="Genomic_DNA"/>
</dbReference>
<dbReference type="InterPro" id="IPR036464">
    <property type="entry name" value="Rubisco_LSMT_subst-bd_sf"/>
</dbReference>
<dbReference type="GO" id="GO:0008270">
    <property type="term" value="F:zinc ion binding"/>
    <property type="evidence" value="ECO:0007669"/>
    <property type="project" value="UniProtKB-KW"/>
</dbReference>
<dbReference type="Pfam" id="PF01753">
    <property type="entry name" value="zf-MYND"/>
    <property type="match status" value="1"/>
</dbReference>
<keyword evidence="1" id="KW-0479">Metal-binding</keyword>
<evidence type="ECO:0000313" key="7">
    <source>
        <dbReference type="Proteomes" id="UP000472727"/>
    </source>
</evidence>
<evidence type="ECO:0000259" key="5">
    <source>
        <dbReference type="PROSITE" id="PS50865"/>
    </source>
</evidence>
<evidence type="ECO:0000256" key="4">
    <source>
        <dbReference type="PROSITE-ProRule" id="PRU00134"/>
    </source>
</evidence>
<comment type="caution">
    <text evidence="6">The sequence shown here is derived from an EMBL/GenBank/DDBJ whole genome shotgun (WGS) entry which is preliminary data.</text>
</comment>
<reference evidence="6 7" key="1">
    <citation type="submission" date="2019-06" db="EMBL/GenBank/DDBJ databases">
        <authorList>
            <person name="Palmer J.M."/>
        </authorList>
    </citation>
    <scope>NUCLEOTIDE SEQUENCE [LARGE SCALE GENOMIC DNA]</scope>
    <source>
        <strain evidence="6 7">TWF106</strain>
    </source>
</reference>
<keyword evidence="2 4" id="KW-0863">Zinc-finger</keyword>
<dbReference type="Pfam" id="PF09273">
    <property type="entry name" value="Rubis-subs-bind"/>
    <property type="match status" value="1"/>
</dbReference>
<accession>A0A7C8UWJ4</accession>
<dbReference type="InterPro" id="IPR002893">
    <property type="entry name" value="Znf_MYND"/>
</dbReference>
<dbReference type="SUPFAM" id="SSF144232">
    <property type="entry name" value="HIT/MYND zinc finger-like"/>
    <property type="match status" value="1"/>
</dbReference>
<evidence type="ECO:0000256" key="3">
    <source>
        <dbReference type="ARBA" id="ARBA00022833"/>
    </source>
</evidence>
<name>A0A7C8UWJ4_ORBOL</name>
<sequence length="153" mass="16856">MIAVQQIDATDKILSNSNEAKVLQALIESFCELLHNFGTQMEKLDEQLAEGFYPPGTNAWSAAHVSLGEQRVLRLARRRAEDLLAALESENRVDSGFSAPVRCANCAKVAVQLMLCGRCKAVRYCGRTCQVGHYKEHRELCQATASKSGSVKK</sequence>
<dbReference type="Proteomes" id="UP000472727">
    <property type="component" value="Unassembled WGS sequence"/>
</dbReference>
<feature type="domain" description="MYND-type" evidence="5">
    <location>
        <begin position="103"/>
        <end position="141"/>
    </location>
</feature>
<evidence type="ECO:0000256" key="2">
    <source>
        <dbReference type="ARBA" id="ARBA00022771"/>
    </source>
</evidence>
<dbReference type="PROSITE" id="PS50865">
    <property type="entry name" value="ZF_MYND_2"/>
    <property type="match status" value="1"/>
</dbReference>
<protein>
    <recommendedName>
        <fullName evidence="5">MYND-type domain-containing protein</fullName>
    </recommendedName>
</protein>
<dbReference type="PROSITE" id="PS01360">
    <property type="entry name" value="ZF_MYND_1"/>
    <property type="match status" value="1"/>
</dbReference>
<dbReference type="Gene3D" id="6.10.140.2220">
    <property type="match status" value="1"/>
</dbReference>
<dbReference type="InterPro" id="IPR015353">
    <property type="entry name" value="Rubisco_LSMT_subst-bd"/>
</dbReference>
<proteinExistence type="predicted"/>
<organism evidence="6 7">
    <name type="scientific">Orbilia oligospora</name>
    <name type="common">Nematode-trapping fungus</name>
    <name type="synonym">Arthrobotrys oligospora</name>
    <dbReference type="NCBI Taxonomy" id="2813651"/>
    <lineage>
        <taxon>Eukaryota</taxon>
        <taxon>Fungi</taxon>
        <taxon>Dikarya</taxon>
        <taxon>Ascomycota</taxon>
        <taxon>Pezizomycotina</taxon>
        <taxon>Orbiliomycetes</taxon>
        <taxon>Orbiliales</taxon>
        <taxon>Orbiliaceae</taxon>
        <taxon>Orbilia</taxon>
    </lineage>
</organism>
<evidence type="ECO:0000313" key="6">
    <source>
        <dbReference type="EMBL" id="KAF3217001.1"/>
    </source>
</evidence>
<dbReference type="AlphaFoldDB" id="A0A7C8UWJ4"/>
<evidence type="ECO:0000256" key="1">
    <source>
        <dbReference type="ARBA" id="ARBA00022723"/>
    </source>
</evidence>